<accession>A0A151WT85</accession>
<keyword evidence="3" id="KW-1185">Reference proteome</keyword>
<sequence length="110" mass="13200">MVAADTGWDTYTRRDTRMATWRLKEERAKKRRKERARERKKEKRRERIPTGSSLGSCNWKCNFDAEYTRKSPRKLKERLQPRELLRVAFTLGERQRSGCWGVVENRGKRG</sequence>
<organism evidence="2 3">
    <name type="scientific">Mycetomoellerius zeteki</name>
    <dbReference type="NCBI Taxonomy" id="64791"/>
    <lineage>
        <taxon>Eukaryota</taxon>
        <taxon>Metazoa</taxon>
        <taxon>Ecdysozoa</taxon>
        <taxon>Arthropoda</taxon>
        <taxon>Hexapoda</taxon>
        <taxon>Insecta</taxon>
        <taxon>Pterygota</taxon>
        <taxon>Neoptera</taxon>
        <taxon>Endopterygota</taxon>
        <taxon>Hymenoptera</taxon>
        <taxon>Apocrita</taxon>
        <taxon>Aculeata</taxon>
        <taxon>Formicoidea</taxon>
        <taxon>Formicidae</taxon>
        <taxon>Myrmicinae</taxon>
        <taxon>Mycetomoellerius</taxon>
    </lineage>
</organism>
<dbReference type="Proteomes" id="UP000075809">
    <property type="component" value="Unassembled WGS sequence"/>
</dbReference>
<dbReference type="AlphaFoldDB" id="A0A151WT85"/>
<evidence type="ECO:0000313" key="3">
    <source>
        <dbReference type="Proteomes" id="UP000075809"/>
    </source>
</evidence>
<name>A0A151WT85_9HYME</name>
<evidence type="ECO:0000256" key="1">
    <source>
        <dbReference type="SAM" id="MobiDB-lite"/>
    </source>
</evidence>
<dbReference type="EMBL" id="KQ982757">
    <property type="protein sequence ID" value="KYQ51132.1"/>
    <property type="molecule type" value="Genomic_DNA"/>
</dbReference>
<feature type="compositionally biased region" description="Basic residues" evidence="1">
    <location>
        <begin position="29"/>
        <end position="46"/>
    </location>
</feature>
<gene>
    <name evidence="2" type="ORF">ALC60_09780</name>
</gene>
<evidence type="ECO:0000313" key="2">
    <source>
        <dbReference type="EMBL" id="KYQ51132.1"/>
    </source>
</evidence>
<protein>
    <submittedName>
        <fullName evidence="2">Uncharacterized protein</fullName>
    </submittedName>
</protein>
<reference evidence="2 3" key="1">
    <citation type="submission" date="2015-09" db="EMBL/GenBank/DDBJ databases">
        <title>Trachymyrmex zeteki WGS genome.</title>
        <authorList>
            <person name="Nygaard S."/>
            <person name="Hu H."/>
            <person name="Boomsma J."/>
            <person name="Zhang G."/>
        </authorList>
    </citation>
    <scope>NUCLEOTIDE SEQUENCE [LARGE SCALE GENOMIC DNA]</scope>
    <source>
        <strain evidence="2">Tzet28-1</strain>
        <tissue evidence="2">Whole body</tissue>
    </source>
</reference>
<feature type="region of interest" description="Disordered" evidence="1">
    <location>
        <begin position="22"/>
        <end position="52"/>
    </location>
</feature>
<proteinExistence type="predicted"/>